<reference evidence="2" key="1">
    <citation type="submission" date="2018-05" db="EMBL/GenBank/DDBJ databases">
        <authorList>
            <person name="Lanie J.A."/>
            <person name="Ng W.-L."/>
            <person name="Kazmierczak K.M."/>
            <person name="Andrzejewski T.M."/>
            <person name="Davidsen T.M."/>
            <person name="Wayne K.J."/>
            <person name="Tettelin H."/>
            <person name="Glass J.I."/>
            <person name="Rusch D."/>
            <person name="Podicherti R."/>
            <person name="Tsui H.-C.T."/>
            <person name="Winkler M.E."/>
        </authorList>
    </citation>
    <scope>NUCLEOTIDE SEQUENCE</scope>
</reference>
<feature type="compositionally biased region" description="Basic residues" evidence="1">
    <location>
        <begin position="131"/>
        <end position="142"/>
    </location>
</feature>
<evidence type="ECO:0000256" key="1">
    <source>
        <dbReference type="SAM" id="MobiDB-lite"/>
    </source>
</evidence>
<organism evidence="2">
    <name type="scientific">marine metagenome</name>
    <dbReference type="NCBI Taxonomy" id="408172"/>
    <lineage>
        <taxon>unclassified sequences</taxon>
        <taxon>metagenomes</taxon>
        <taxon>ecological metagenomes</taxon>
    </lineage>
</organism>
<dbReference type="AlphaFoldDB" id="A0A382MP83"/>
<sequence length="154" mass="17737">YGQSALPLILKDLPEDHPRHPKKVKEWIKTQKDLASSARSSVRQKIKGAEAQLAMHEGYIKNMQRYLRDGDWVDDFYGEHQQNKIRHRCVALAYHDDGTPKRSIGVYYSDLGCVYTQEIVNEEKGISNGGPKKRKRKGKRQRNTGTMAKVKKKD</sequence>
<gene>
    <name evidence="2" type="ORF">METZ01_LOCUS302106</name>
</gene>
<accession>A0A382MP83</accession>
<protein>
    <submittedName>
        <fullName evidence="2">Uncharacterized protein</fullName>
    </submittedName>
</protein>
<dbReference type="EMBL" id="UINC01094206">
    <property type="protein sequence ID" value="SVC49252.1"/>
    <property type="molecule type" value="Genomic_DNA"/>
</dbReference>
<feature type="non-terminal residue" evidence="2">
    <location>
        <position position="1"/>
    </location>
</feature>
<evidence type="ECO:0000313" key="2">
    <source>
        <dbReference type="EMBL" id="SVC49252.1"/>
    </source>
</evidence>
<proteinExistence type="predicted"/>
<feature type="region of interest" description="Disordered" evidence="1">
    <location>
        <begin position="123"/>
        <end position="154"/>
    </location>
</feature>
<name>A0A382MP83_9ZZZZ</name>